<comment type="subcellular location">
    <subcellularLocation>
        <location evidence="1">Membrane</location>
        <topology evidence="1">Multi-pass membrane protein</topology>
    </subcellularLocation>
</comment>
<dbReference type="STRING" id="1304275.C41B8_03971"/>
<feature type="transmembrane region" description="Helical" evidence="9">
    <location>
        <begin position="257"/>
        <end position="275"/>
    </location>
</feature>
<dbReference type="SUPFAM" id="SSF51735">
    <property type="entry name" value="NAD(P)-binding Rossmann-fold domains"/>
    <property type="match status" value="1"/>
</dbReference>
<dbReference type="GO" id="GO:1902600">
    <property type="term" value="P:proton transmembrane transport"/>
    <property type="evidence" value="ECO:0007669"/>
    <property type="project" value="InterPro"/>
</dbReference>
<feature type="transmembrane region" description="Helical" evidence="9">
    <location>
        <begin position="354"/>
        <end position="374"/>
    </location>
</feature>
<dbReference type="RefSeq" id="WP_037334327.1">
    <property type="nucleotide sequence ID" value="NZ_APNK01000003.1"/>
</dbReference>
<dbReference type="Pfam" id="PF02254">
    <property type="entry name" value="TrkA_N"/>
    <property type="match status" value="1"/>
</dbReference>
<evidence type="ECO:0000256" key="4">
    <source>
        <dbReference type="ARBA" id="ARBA00022538"/>
    </source>
</evidence>
<dbReference type="GO" id="GO:0015297">
    <property type="term" value="F:antiporter activity"/>
    <property type="evidence" value="ECO:0007669"/>
    <property type="project" value="UniProtKB-KW"/>
</dbReference>
<feature type="transmembrane region" description="Helical" evidence="9">
    <location>
        <begin position="225"/>
        <end position="251"/>
    </location>
</feature>
<feature type="transmembrane region" description="Helical" evidence="9">
    <location>
        <begin position="319"/>
        <end position="342"/>
    </location>
</feature>
<feature type="transmembrane region" description="Helical" evidence="9">
    <location>
        <begin position="6"/>
        <end position="25"/>
    </location>
</feature>
<dbReference type="eggNOG" id="COG0475">
    <property type="taxonomic scope" value="Bacteria"/>
</dbReference>
<evidence type="ECO:0000256" key="5">
    <source>
        <dbReference type="ARBA" id="ARBA00022692"/>
    </source>
</evidence>
<feature type="transmembrane region" description="Helical" evidence="9">
    <location>
        <begin position="165"/>
        <end position="188"/>
    </location>
</feature>
<keyword evidence="8 9" id="KW-0472">Membrane</keyword>
<dbReference type="InterPro" id="IPR006037">
    <property type="entry name" value="RCK_C"/>
</dbReference>
<evidence type="ECO:0000256" key="1">
    <source>
        <dbReference type="ARBA" id="ARBA00004141"/>
    </source>
</evidence>
<feature type="transmembrane region" description="Helical" evidence="9">
    <location>
        <begin position="135"/>
        <end position="153"/>
    </location>
</feature>
<keyword evidence="2" id="KW-0813">Transport</keyword>
<evidence type="ECO:0000256" key="7">
    <source>
        <dbReference type="ARBA" id="ARBA00023065"/>
    </source>
</evidence>
<dbReference type="Proteomes" id="UP000028302">
    <property type="component" value="Unassembled WGS sequence"/>
</dbReference>
<feature type="domain" description="RCK C-terminal" evidence="10">
    <location>
        <begin position="533"/>
        <end position="616"/>
    </location>
</feature>
<dbReference type="eggNOG" id="COG0569">
    <property type="taxonomic scope" value="Bacteria"/>
</dbReference>
<dbReference type="PROSITE" id="PS51202">
    <property type="entry name" value="RCK_C"/>
    <property type="match status" value="1"/>
</dbReference>
<evidence type="ECO:0000313" key="12">
    <source>
        <dbReference type="Proteomes" id="UP000028302"/>
    </source>
</evidence>
<comment type="caution">
    <text evidence="11">The sequence shown here is derived from an EMBL/GenBank/DDBJ whole genome shotgun (WGS) entry which is preliminary data.</text>
</comment>
<dbReference type="GO" id="GO:0008324">
    <property type="term" value="F:monoatomic cation transmembrane transporter activity"/>
    <property type="evidence" value="ECO:0007669"/>
    <property type="project" value="InterPro"/>
</dbReference>
<dbReference type="EMBL" id="APNK01000003">
    <property type="protein sequence ID" value="KEZ78743.1"/>
    <property type="molecule type" value="Genomic_DNA"/>
</dbReference>
<dbReference type="Gene3D" id="1.20.1530.20">
    <property type="match status" value="1"/>
</dbReference>
<evidence type="ECO:0000256" key="9">
    <source>
        <dbReference type="SAM" id="Phobius"/>
    </source>
</evidence>
<feature type="transmembrane region" description="Helical" evidence="9">
    <location>
        <begin position="102"/>
        <end position="123"/>
    </location>
</feature>
<dbReference type="OrthoDB" id="9793589at2"/>
<dbReference type="SUPFAM" id="SSF116726">
    <property type="entry name" value="TrkA C-terminal domain-like"/>
    <property type="match status" value="1"/>
</dbReference>
<accession>A0A084IPV9</accession>
<keyword evidence="5 9" id="KW-0812">Transmembrane</keyword>
<reference evidence="11 12" key="1">
    <citation type="submission" date="2013-03" db="EMBL/GenBank/DDBJ databases">
        <title>Salinisphaera hydrothermalis C41B8 Genome Sequencing.</title>
        <authorList>
            <person name="Li C."/>
            <person name="Lai Q."/>
            <person name="Shao Z."/>
        </authorList>
    </citation>
    <scope>NUCLEOTIDE SEQUENCE [LARGE SCALE GENOMIC DNA]</scope>
    <source>
        <strain evidence="11 12">C41B8</strain>
    </source>
</reference>
<gene>
    <name evidence="11" type="ORF">C41B8_03971</name>
</gene>
<dbReference type="InterPro" id="IPR036291">
    <property type="entry name" value="NAD(P)-bd_dom_sf"/>
</dbReference>
<dbReference type="InterPro" id="IPR038770">
    <property type="entry name" value="Na+/solute_symporter_sf"/>
</dbReference>
<organism evidence="11 12">
    <name type="scientific">Salinisphaera hydrothermalis (strain C41B8)</name>
    <dbReference type="NCBI Taxonomy" id="1304275"/>
    <lineage>
        <taxon>Bacteria</taxon>
        <taxon>Pseudomonadati</taxon>
        <taxon>Pseudomonadota</taxon>
        <taxon>Gammaproteobacteria</taxon>
        <taxon>Salinisphaerales</taxon>
        <taxon>Salinisphaeraceae</taxon>
        <taxon>Salinisphaera</taxon>
    </lineage>
</organism>
<keyword evidence="12" id="KW-1185">Reference proteome</keyword>
<evidence type="ECO:0000256" key="6">
    <source>
        <dbReference type="ARBA" id="ARBA00022989"/>
    </source>
</evidence>
<feature type="transmembrane region" description="Helical" evidence="9">
    <location>
        <begin position="58"/>
        <end position="81"/>
    </location>
</feature>
<keyword evidence="4" id="KW-0633">Potassium transport</keyword>
<dbReference type="InterPro" id="IPR003148">
    <property type="entry name" value="RCK_N"/>
</dbReference>
<keyword evidence="7" id="KW-0406">Ion transport</keyword>
<proteinExistence type="predicted"/>
<feature type="transmembrane region" description="Helical" evidence="9">
    <location>
        <begin position="287"/>
        <end position="307"/>
    </location>
</feature>
<dbReference type="PANTHER" id="PTHR43562:SF1">
    <property type="entry name" value="NA(+)_H(+) ANTIPORTER YJBQ-RELATED"/>
    <property type="match status" value="1"/>
</dbReference>
<dbReference type="InterPro" id="IPR006153">
    <property type="entry name" value="Cation/H_exchanger_TM"/>
</dbReference>
<keyword evidence="4" id="KW-0630">Potassium</keyword>
<evidence type="ECO:0000256" key="2">
    <source>
        <dbReference type="ARBA" id="ARBA00022448"/>
    </source>
</evidence>
<evidence type="ECO:0000313" key="11">
    <source>
        <dbReference type="EMBL" id="KEZ78743.1"/>
    </source>
</evidence>
<dbReference type="PANTHER" id="PTHR43562">
    <property type="entry name" value="NAPA-TYPE SODIUM/HYDROGEN ANTIPORTER"/>
    <property type="match status" value="1"/>
</dbReference>
<keyword evidence="6 9" id="KW-1133">Transmembrane helix</keyword>
<dbReference type="AlphaFoldDB" id="A0A084IPV9"/>
<dbReference type="Gene3D" id="3.40.50.720">
    <property type="entry name" value="NAD(P)-binding Rossmann-like Domain"/>
    <property type="match status" value="1"/>
</dbReference>
<feature type="transmembrane region" description="Helical" evidence="9">
    <location>
        <begin position="380"/>
        <end position="401"/>
    </location>
</feature>
<dbReference type="GO" id="GO:0006813">
    <property type="term" value="P:potassium ion transport"/>
    <property type="evidence" value="ECO:0007669"/>
    <property type="project" value="UniProtKB-KW"/>
</dbReference>
<dbReference type="Pfam" id="PF02080">
    <property type="entry name" value="TrkA_C"/>
    <property type="match status" value="1"/>
</dbReference>
<dbReference type="Pfam" id="PF00999">
    <property type="entry name" value="Na_H_Exchanger"/>
    <property type="match status" value="1"/>
</dbReference>
<dbReference type="GO" id="GO:0016020">
    <property type="term" value="C:membrane"/>
    <property type="evidence" value="ECO:0007669"/>
    <property type="project" value="UniProtKB-SubCell"/>
</dbReference>
<keyword evidence="3" id="KW-0050">Antiport</keyword>
<dbReference type="InterPro" id="IPR036721">
    <property type="entry name" value="RCK_C_sf"/>
</dbReference>
<dbReference type="Gene3D" id="3.30.70.1450">
    <property type="entry name" value="Regulator of K+ conductance, C-terminal domain"/>
    <property type="match status" value="1"/>
</dbReference>
<protein>
    <submittedName>
        <fullName evidence="11">Na+/H+ antiporter</fullName>
    </submittedName>
</protein>
<evidence type="ECO:0000259" key="10">
    <source>
        <dbReference type="PROSITE" id="PS51202"/>
    </source>
</evidence>
<evidence type="ECO:0000256" key="8">
    <source>
        <dbReference type="ARBA" id="ARBA00023136"/>
    </source>
</evidence>
<sequence length="618" mass="66879">MHSSDISFVPLLVVIALSFAVPVALSPVRRFGIPVVVGEIAAGMLVGDSGLHLVSQDFVLQVLSVFGFAYLMFLSGLEIDFSGLAPRQGLRASKAGERLRRNPFVIGGAAFVVTALCSLAAGFYLTSVGLVGQPWLMALILSTTSLGVVAPVLKERGLIEVTYGQTLLVAALIADFVTILLVSGYAMLRVGATVDLLLILVLLLAFVAAWRLAERARKNLPAQRLMHALSTATSQIRVRGSMALALVFIALAESLGIENILGAFLAGVIVSMLSGSESSVLREKLDAIGYGFFIPIFFIMVGVKFDLPALLSSNSPWETIGVLVVAAFGVKLVGSLVFRLAFGWRETFAASTLLSARLSLIIAVAAIGVEIGVISPALDAAIILVAIISCLISPIAFSRLAPRRYRAVQQMLVIGDDRDSSALARRLEQMGKNVHTVTELPPGDNGNPPSRARLSECLRAAGIEQTQTVIAMADTDEDNLQICRVAREVHAVRRLLAWVRDPAYNARFRAADVRIVNPAYAKLLLLESMALDTGRIDGGVHEDESHEIRIAKLQNRWIAERELRHLHLPEGTRVLRIERRGAILEAEPSTVLRVNDTLTLVGTREDVDTVTRRLARRW</sequence>
<evidence type="ECO:0000256" key="3">
    <source>
        <dbReference type="ARBA" id="ARBA00022449"/>
    </source>
</evidence>
<name>A0A084IPV9_SALHC</name>
<feature type="transmembrane region" description="Helical" evidence="9">
    <location>
        <begin position="194"/>
        <end position="213"/>
    </location>
</feature>